<protein>
    <recommendedName>
        <fullName evidence="5">Mos1 transposase HTH domain-containing protein</fullName>
    </recommendedName>
</protein>
<evidence type="ECO:0000313" key="2">
    <source>
        <dbReference type="EMBL" id="GBN84878.1"/>
    </source>
</evidence>
<feature type="region of interest" description="Disordered" evidence="1">
    <location>
        <begin position="115"/>
        <end position="154"/>
    </location>
</feature>
<comment type="caution">
    <text evidence="3">The sequence shown here is derived from an EMBL/GenBank/DDBJ whole genome shotgun (WGS) entry which is preliminary data.</text>
</comment>
<evidence type="ECO:0000313" key="3">
    <source>
        <dbReference type="EMBL" id="GBN84879.1"/>
    </source>
</evidence>
<dbReference type="EMBL" id="BGPR01020532">
    <property type="protein sequence ID" value="GBN84878.1"/>
    <property type="molecule type" value="Genomic_DNA"/>
</dbReference>
<evidence type="ECO:0000313" key="4">
    <source>
        <dbReference type="Proteomes" id="UP000499080"/>
    </source>
</evidence>
<evidence type="ECO:0008006" key="5">
    <source>
        <dbReference type="Google" id="ProtNLM"/>
    </source>
</evidence>
<reference evidence="3 4" key="1">
    <citation type="journal article" date="2019" name="Sci. Rep.">
        <title>Orb-weaving spider Araneus ventricosus genome elucidates the spidroin gene catalogue.</title>
        <authorList>
            <person name="Kono N."/>
            <person name="Nakamura H."/>
            <person name="Ohtoshi R."/>
            <person name="Moran D.A.P."/>
            <person name="Shinohara A."/>
            <person name="Yoshida Y."/>
            <person name="Fujiwara M."/>
            <person name="Mori M."/>
            <person name="Tomita M."/>
            <person name="Arakawa K."/>
        </authorList>
    </citation>
    <scope>NUCLEOTIDE SEQUENCE [LARGE SCALE GENOMIC DNA]</scope>
</reference>
<dbReference type="EMBL" id="BGPR01020533">
    <property type="protein sequence ID" value="GBN84879.1"/>
    <property type="molecule type" value="Genomic_DNA"/>
</dbReference>
<gene>
    <name evidence="3" type="ORF">AVEN_199116_1</name>
    <name evidence="2" type="ORF">AVEN_2180_1</name>
</gene>
<proteinExistence type="predicted"/>
<organism evidence="3 4">
    <name type="scientific">Araneus ventricosus</name>
    <name type="common">Orbweaver spider</name>
    <name type="synonym">Epeira ventricosa</name>
    <dbReference type="NCBI Taxonomy" id="182803"/>
    <lineage>
        <taxon>Eukaryota</taxon>
        <taxon>Metazoa</taxon>
        <taxon>Ecdysozoa</taxon>
        <taxon>Arthropoda</taxon>
        <taxon>Chelicerata</taxon>
        <taxon>Arachnida</taxon>
        <taxon>Araneae</taxon>
        <taxon>Araneomorphae</taxon>
        <taxon>Entelegynae</taxon>
        <taxon>Araneoidea</taxon>
        <taxon>Araneidae</taxon>
        <taxon>Araneus</taxon>
    </lineage>
</organism>
<accession>A0A4Y2SC43</accession>
<evidence type="ECO:0000256" key="1">
    <source>
        <dbReference type="SAM" id="MobiDB-lite"/>
    </source>
</evidence>
<name>A0A4Y2SC43_ARAVE</name>
<keyword evidence="4" id="KW-1185">Reference proteome</keyword>
<dbReference type="Proteomes" id="UP000499080">
    <property type="component" value="Unassembled WGS sequence"/>
</dbReference>
<dbReference type="AlphaFoldDB" id="A0A4Y2SC43"/>
<sequence length="154" mass="17490">MSRVYGENFIRDGILREWFREFKDERTNVHDEEEQGHKVSIKVLLPHMDLRTATTITTNLVSRYSKVTMRYTVRSVTAPPGGNGVSVLISKTVQDMEKSQLYSVFDLVQKDTLSASSARPSRRVRSPTENHEPAQDFQRGSSSPAPYMRADGPE</sequence>